<dbReference type="InterPro" id="IPR050790">
    <property type="entry name" value="ExbB/TolQ_transport"/>
</dbReference>
<dbReference type="PANTHER" id="PTHR30625:SF15">
    <property type="entry name" value="BIOPOLYMER TRANSPORT PROTEIN EXBB"/>
    <property type="match status" value="1"/>
</dbReference>
<evidence type="ECO:0000256" key="7">
    <source>
        <dbReference type="ARBA" id="ARBA00023136"/>
    </source>
</evidence>
<accession>A0A934RUE6</accession>
<comment type="similarity">
    <text evidence="8">Belongs to the exbB/tolQ family.</text>
</comment>
<comment type="caution">
    <text evidence="11">The sequence shown here is derived from an EMBL/GenBank/DDBJ whole genome shotgun (WGS) entry which is preliminary data.</text>
</comment>
<keyword evidence="3" id="KW-1003">Cell membrane</keyword>
<keyword evidence="6 9" id="KW-1133">Transmembrane helix</keyword>
<evidence type="ECO:0000256" key="8">
    <source>
        <dbReference type="RuleBase" id="RU004057"/>
    </source>
</evidence>
<dbReference type="EMBL" id="JAENIL010000010">
    <property type="protein sequence ID" value="MBK1876611.1"/>
    <property type="molecule type" value="Genomic_DNA"/>
</dbReference>
<feature type="transmembrane region" description="Helical" evidence="9">
    <location>
        <begin position="24"/>
        <end position="47"/>
    </location>
</feature>
<evidence type="ECO:0000256" key="1">
    <source>
        <dbReference type="ARBA" id="ARBA00004651"/>
    </source>
</evidence>
<evidence type="ECO:0000313" key="12">
    <source>
        <dbReference type="Proteomes" id="UP000617628"/>
    </source>
</evidence>
<feature type="transmembrane region" description="Helical" evidence="9">
    <location>
        <begin position="122"/>
        <end position="143"/>
    </location>
</feature>
<keyword evidence="12" id="KW-1185">Reference proteome</keyword>
<organism evidence="11 12">
    <name type="scientific">Pelagicoccus mobilis</name>
    <dbReference type="NCBI Taxonomy" id="415221"/>
    <lineage>
        <taxon>Bacteria</taxon>
        <taxon>Pseudomonadati</taxon>
        <taxon>Verrucomicrobiota</taxon>
        <taxon>Opitutia</taxon>
        <taxon>Puniceicoccales</taxon>
        <taxon>Pelagicoccaceae</taxon>
        <taxon>Pelagicoccus</taxon>
    </lineage>
</organism>
<dbReference type="RefSeq" id="WP_200354827.1">
    <property type="nucleotide sequence ID" value="NZ_JAENIL010000010.1"/>
</dbReference>
<evidence type="ECO:0000256" key="5">
    <source>
        <dbReference type="ARBA" id="ARBA00022927"/>
    </source>
</evidence>
<evidence type="ECO:0000259" key="10">
    <source>
        <dbReference type="Pfam" id="PF01618"/>
    </source>
</evidence>
<proteinExistence type="inferred from homology"/>
<evidence type="ECO:0000256" key="4">
    <source>
        <dbReference type="ARBA" id="ARBA00022692"/>
    </source>
</evidence>
<protein>
    <submittedName>
        <fullName evidence="11">MotA/TolQ/ExbB proton channel family protein</fullName>
    </submittedName>
</protein>
<dbReference type="GO" id="GO:0005886">
    <property type="term" value="C:plasma membrane"/>
    <property type="evidence" value="ECO:0007669"/>
    <property type="project" value="UniProtKB-SubCell"/>
</dbReference>
<evidence type="ECO:0000256" key="2">
    <source>
        <dbReference type="ARBA" id="ARBA00022448"/>
    </source>
</evidence>
<feature type="transmembrane region" description="Helical" evidence="9">
    <location>
        <begin position="155"/>
        <end position="179"/>
    </location>
</feature>
<dbReference type="InterPro" id="IPR002898">
    <property type="entry name" value="MotA_ExbB_proton_chnl"/>
</dbReference>
<dbReference type="GO" id="GO:0017038">
    <property type="term" value="P:protein import"/>
    <property type="evidence" value="ECO:0007669"/>
    <property type="project" value="TreeGrafter"/>
</dbReference>
<keyword evidence="2 8" id="KW-0813">Transport</keyword>
<reference evidence="11" key="1">
    <citation type="submission" date="2021-01" db="EMBL/GenBank/DDBJ databases">
        <title>Modified the classification status of verrucomicrobia.</title>
        <authorList>
            <person name="Feng X."/>
        </authorList>
    </citation>
    <scope>NUCLEOTIDE SEQUENCE</scope>
    <source>
        <strain evidence="11">KCTC 13126</strain>
    </source>
</reference>
<evidence type="ECO:0000313" key="11">
    <source>
        <dbReference type="EMBL" id="MBK1876611.1"/>
    </source>
</evidence>
<dbReference type="PANTHER" id="PTHR30625">
    <property type="entry name" value="PROTEIN TOLQ"/>
    <property type="match status" value="1"/>
</dbReference>
<keyword evidence="7 9" id="KW-0472">Membrane</keyword>
<gene>
    <name evidence="11" type="ORF">JIN87_07010</name>
</gene>
<evidence type="ECO:0000256" key="3">
    <source>
        <dbReference type="ARBA" id="ARBA00022475"/>
    </source>
</evidence>
<evidence type="ECO:0000256" key="6">
    <source>
        <dbReference type="ARBA" id="ARBA00022989"/>
    </source>
</evidence>
<dbReference type="AlphaFoldDB" id="A0A934RUE6"/>
<feature type="domain" description="MotA/TolQ/ExbB proton channel" evidence="10">
    <location>
        <begin position="87"/>
        <end position="184"/>
    </location>
</feature>
<dbReference type="Proteomes" id="UP000617628">
    <property type="component" value="Unassembled WGS sequence"/>
</dbReference>
<keyword evidence="5 8" id="KW-0653">Protein transport</keyword>
<sequence>MQNSESTFTDTLIDAWEIIYSGGWVMIPLFLLGLVAFYTGGRLLLFFSRGNHKKTSITTCEQWVSDPSKAQGTVGEIIRYSQDGVNSVEEIQDRFSEIRIAEIPRLQQNITFLQIMINTAPLMGLLGTVLGMLTTFYGIALGGSESTTSIVASGIQVALITTQMGLVLAIPGYFLTYYLKQKVLDYESFLVRLESISLQHFSGIQKG</sequence>
<name>A0A934RUE6_9BACT</name>
<dbReference type="Pfam" id="PF01618">
    <property type="entry name" value="MotA_ExbB"/>
    <property type="match status" value="1"/>
</dbReference>
<keyword evidence="4 9" id="KW-0812">Transmembrane</keyword>
<comment type="subcellular location">
    <subcellularLocation>
        <location evidence="1">Cell membrane</location>
        <topology evidence="1">Multi-pass membrane protein</topology>
    </subcellularLocation>
    <subcellularLocation>
        <location evidence="8">Membrane</location>
        <topology evidence="8">Multi-pass membrane protein</topology>
    </subcellularLocation>
</comment>
<evidence type="ECO:0000256" key="9">
    <source>
        <dbReference type="SAM" id="Phobius"/>
    </source>
</evidence>